<feature type="domain" description="Cytochrome c" evidence="6">
    <location>
        <begin position="19"/>
        <end position="133"/>
    </location>
</feature>
<keyword evidence="1 4" id="KW-0349">Heme</keyword>
<dbReference type="SUPFAM" id="SSF46626">
    <property type="entry name" value="Cytochrome c"/>
    <property type="match status" value="1"/>
</dbReference>
<evidence type="ECO:0000313" key="8">
    <source>
        <dbReference type="Proteomes" id="UP000186684"/>
    </source>
</evidence>
<evidence type="ECO:0000256" key="2">
    <source>
        <dbReference type="ARBA" id="ARBA00022723"/>
    </source>
</evidence>
<dbReference type="GO" id="GO:0009055">
    <property type="term" value="F:electron transfer activity"/>
    <property type="evidence" value="ECO:0007669"/>
    <property type="project" value="InterPro"/>
</dbReference>
<evidence type="ECO:0000256" key="1">
    <source>
        <dbReference type="ARBA" id="ARBA00022617"/>
    </source>
</evidence>
<proteinExistence type="predicted"/>
<keyword evidence="3 4" id="KW-0408">Iron</keyword>
<sequence>MICMPRLFLVCLLLLPLPVSAQDGARLFERCAACHSVTAPDGTKLVVGGRIGPDLYGIAGQSAAAKPGFNYSRSLRKAAAQGLVWSEDAFVSYLRNPTEFLKAYLDDPSARARMAFRLERGGDAIYRYLADLSR</sequence>
<evidence type="ECO:0000313" key="7">
    <source>
        <dbReference type="EMBL" id="SIS50304.1"/>
    </source>
</evidence>
<dbReference type="Proteomes" id="UP000186684">
    <property type="component" value="Unassembled WGS sequence"/>
</dbReference>
<evidence type="ECO:0000256" key="3">
    <source>
        <dbReference type="ARBA" id="ARBA00023004"/>
    </source>
</evidence>
<dbReference type="InterPro" id="IPR009056">
    <property type="entry name" value="Cyt_c-like_dom"/>
</dbReference>
<accession>A0A1N7JM19</accession>
<evidence type="ECO:0000256" key="4">
    <source>
        <dbReference type="PROSITE-ProRule" id="PRU00433"/>
    </source>
</evidence>
<dbReference type="EMBL" id="FTOQ01000001">
    <property type="protein sequence ID" value="SIS50304.1"/>
    <property type="molecule type" value="Genomic_DNA"/>
</dbReference>
<reference evidence="8" key="1">
    <citation type="submission" date="2017-01" db="EMBL/GenBank/DDBJ databases">
        <authorList>
            <person name="Varghese N."/>
            <person name="Submissions S."/>
        </authorList>
    </citation>
    <scope>NUCLEOTIDE SEQUENCE [LARGE SCALE GENOMIC DNA]</scope>
    <source>
        <strain evidence="8">DSM 29430</strain>
    </source>
</reference>
<feature type="chain" id="PRO_5009943015" evidence="5">
    <location>
        <begin position="22"/>
        <end position="134"/>
    </location>
</feature>
<dbReference type="STRING" id="633194.SAMN05421759_10172"/>
<protein>
    <submittedName>
        <fullName evidence="7">Cytochrome c</fullName>
    </submittedName>
</protein>
<evidence type="ECO:0000256" key="5">
    <source>
        <dbReference type="SAM" id="SignalP"/>
    </source>
</evidence>
<dbReference type="Gene3D" id="1.10.760.10">
    <property type="entry name" value="Cytochrome c-like domain"/>
    <property type="match status" value="1"/>
</dbReference>
<keyword evidence="5" id="KW-0732">Signal</keyword>
<dbReference type="GO" id="GO:0020037">
    <property type="term" value="F:heme binding"/>
    <property type="evidence" value="ECO:0007669"/>
    <property type="project" value="InterPro"/>
</dbReference>
<organism evidence="7 8">
    <name type="scientific">Roseivivax lentus</name>
    <dbReference type="NCBI Taxonomy" id="633194"/>
    <lineage>
        <taxon>Bacteria</taxon>
        <taxon>Pseudomonadati</taxon>
        <taxon>Pseudomonadota</taxon>
        <taxon>Alphaproteobacteria</taxon>
        <taxon>Rhodobacterales</taxon>
        <taxon>Roseobacteraceae</taxon>
        <taxon>Roseivivax</taxon>
    </lineage>
</organism>
<evidence type="ECO:0000259" key="6">
    <source>
        <dbReference type="PROSITE" id="PS51007"/>
    </source>
</evidence>
<dbReference type="AlphaFoldDB" id="A0A1N7JM19"/>
<name>A0A1N7JM19_9RHOB</name>
<dbReference type="GO" id="GO:0046872">
    <property type="term" value="F:metal ion binding"/>
    <property type="evidence" value="ECO:0007669"/>
    <property type="project" value="UniProtKB-KW"/>
</dbReference>
<keyword evidence="8" id="KW-1185">Reference proteome</keyword>
<keyword evidence="2 4" id="KW-0479">Metal-binding</keyword>
<feature type="signal peptide" evidence="5">
    <location>
        <begin position="1"/>
        <end position="21"/>
    </location>
</feature>
<dbReference type="InterPro" id="IPR036909">
    <property type="entry name" value="Cyt_c-like_dom_sf"/>
</dbReference>
<gene>
    <name evidence="7" type="ORF">SAMN05421759_10172</name>
</gene>
<dbReference type="PROSITE" id="PS51007">
    <property type="entry name" value="CYTC"/>
    <property type="match status" value="1"/>
</dbReference>